<proteinExistence type="predicted"/>
<comment type="caution">
    <text evidence="1">The sequence shown here is derived from an EMBL/GenBank/DDBJ whole genome shotgun (WGS) entry which is preliminary data.</text>
</comment>
<organism evidence="1 2">
    <name type="scientific">Flavobacterium zhoui</name>
    <dbReference type="NCBI Taxonomy" id="3230414"/>
    <lineage>
        <taxon>Bacteria</taxon>
        <taxon>Pseudomonadati</taxon>
        <taxon>Bacteroidota</taxon>
        <taxon>Flavobacteriia</taxon>
        <taxon>Flavobacteriales</taxon>
        <taxon>Flavobacteriaceae</taxon>
        <taxon>Flavobacterium</taxon>
    </lineage>
</organism>
<evidence type="ECO:0000313" key="2">
    <source>
        <dbReference type="Proteomes" id="UP001600107"/>
    </source>
</evidence>
<keyword evidence="2" id="KW-1185">Reference proteome</keyword>
<accession>A0ABW6I6A1</accession>
<name>A0ABW6I6A1_9FLAO</name>
<reference evidence="1 2" key="1">
    <citation type="submission" date="2024-06" db="EMBL/GenBank/DDBJ databases">
        <title>Flavobacterium spp. isolated from glacier.</title>
        <authorList>
            <person name="Han D."/>
        </authorList>
    </citation>
    <scope>NUCLEOTIDE SEQUENCE [LARGE SCALE GENOMIC DNA]</scope>
    <source>
        <strain evidence="1 2">ZS1P70</strain>
    </source>
</reference>
<evidence type="ECO:0008006" key="3">
    <source>
        <dbReference type="Google" id="ProtNLM"/>
    </source>
</evidence>
<sequence>MKRIILPMLFLASLISCEDDAKSSSETTSVVLANQSATPVLL</sequence>
<protein>
    <recommendedName>
        <fullName evidence="3">Fimbrillin family protein</fullName>
    </recommendedName>
</protein>
<dbReference type="RefSeq" id="WP_379852127.1">
    <property type="nucleotide sequence ID" value="NZ_JBHZPY010000009.1"/>
</dbReference>
<evidence type="ECO:0000313" key="1">
    <source>
        <dbReference type="EMBL" id="MFE3871792.1"/>
    </source>
</evidence>
<dbReference type="Proteomes" id="UP001600107">
    <property type="component" value="Unassembled WGS sequence"/>
</dbReference>
<gene>
    <name evidence="1" type="ORF">ACFX5F_11225</name>
</gene>
<dbReference type="PROSITE" id="PS51257">
    <property type="entry name" value="PROKAR_LIPOPROTEIN"/>
    <property type="match status" value="1"/>
</dbReference>
<dbReference type="EMBL" id="JBHZPY010000009">
    <property type="protein sequence ID" value="MFE3871792.1"/>
    <property type="molecule type" value="Genomic_DNA"/>
</dbReference>